<dbReference type="GO" id="GO:0005739">
    <property type="term" value="C:mitochondrion"/>
    <property type="evidence" value="ECO:0007669"/>
    <property type="project" value="TreeGrafter"/>
</dbReference>
<keyword evidence="5" id="KW-0547">Nucleotide-binding</keyword>
<dbReference type="SMART" id="SM00855">
    <property type="entry name" value="PGAM"/>
    <property type="match status" value="1"/>
</dbReference>
<keyword evidence="8" id="KW-1185">Reference proteome</keyword>
<dbReference type="EMBL" id="JADGKB010000252">
    <property type="protein sequence ID" value="KAJ3250495.1"/>
    <property type="molecule type" value="Genomic_DNA"/>
</dbReference>
<dbReference type="GO" id="GO:0052742">
    <property type="term" value="F:phosphatidylinositol kinase activity"/>
    <property type="evidence" value="ECO:0007669"/>
    <property type="project" value="InterPro"/>
</dbReference>
<evidence type="ECO:0000256" key="1">
    <source>
        <dbReference type="ARBA" id="ARBA00006717"/>
    </source>
</evidence>
<dbReference type="PANTHER" id="PTHR20935">
    <property type="entry name" value="PHOSPHOGLYCERATE MUTASE-RELATED"/>
    <property type="match status" value="1"/>
</dbReference>
<comment type="caution">
    <text evidence="7">The sequence shown here is derived from an EMBL/GenBank/DDBJ whole genome shotgun (WGS) entry which is preliminary data.</text>
</comment>
<dbReference type="GO" id="GO:0046488">
    <property type="term" value="P:phosphatidylinositol metabolic process"/>
    <property type="evidence" value="ECO:0007669"/>
    <property type="project" value="UniProtKB-UniRule"/>
</dbReference>
<dbReference type="Pfam" id="PF00300">
    <property type="entry name" value="His_Phos_1"/>
    <property type="match status" value="1"/>
</dbReference>
<evidence type="ECO:0000256" key="2">
    <source>
        <dbReference type="ARBA" id="ARBA00022801"/>
    </source>
</evidence>
<dbReference type="Proteomes" id="UP001210925">
    <property type="component" value="Unassembled WGS sequence"/>
</dbReference>
<dbReference type="PROSITE" id="PS51455">
    <property type="entry name" value="PIPK"/>
    <property type="match status" value="1"/>
</dbReference>
<evidence type="ECO:0000256" key="3">
    <source>
        <dbReference type="ARBA" id="ARBA00039765"/>
    </source>
</evidence>
<dbReference type="Gene3D" id="3.30.810.10">
    <property type="entry name" value="2-Layer Sandwich"/>
    <property type="match status" value="1"/>
</dbReference>
<dbReference type="InterPro" id="IPR027484">
    <property type="entry name" value="PInositol-4-P-5-kinase_N"/>
</dbReference>
<evidence type="ECO:0000259" key="6">
    <source>
        <dbReference type="PROSITE" id="PS51455"/>
    </source>
</evidence>
<dbReference type="GO" id="GO:0090141">
    <property type="term" value="P:positive regulation of mitochondrial fission"/>
    <property type="evidence" value="ECO:0007669"/>
    <property type="project" value="TreeGrafter"/>
</dbReference>
<dbReference type="InterPro" id="IPR051021">
    <property type="entry name" value="Mito_Ser/Thr_phosphatase"/>
</dbReference>
<keyword evidence="5" id="KW-0067">ATP-binding</keyword>
<keyword evidence="5" id="KW-0808">Transferase</keyword>
<dbReference type="AlphaFoldDB" id="A0AAD5U9Q0"/>
<protein>
    <recommendedName>
        <fullName evidence="3">Serine/threonine-protein phosphatase PGAM5, mitochondrial</fullName>
    </recommendedName>
    <alternativeName>
        <fullName evidence="4">Serine/threonine-protein phosphatase Pgam5, mitochondrial</fullName>
    </alternativeName>
</protein>
<evidence type="ECO:0000256" key="4">
    <source>
        <dbReference type="ARBA" id="ARBA00040722"/>
    </source>
</evidence>
<dbReference type="Pfam" id="PF01504">
    <property type="entry name" value="PIP5K"/>
    <property type="match status" value="1"/>
</dbReference>
<evidence type="ECO:0000313" key="8">
    <source>
        <dbReference type="Proteomes" id="UP001210925"/>
    </source>
</evidence>
<gene>
    <name evidence="7" type="primary">PGAM5_1</name>
    <name evidence="7" type="ORF">HK103_003474</name>
</gene>
<proteinExistence type="inferred from homology"/>
<dbReference type="CDD" id="cd07067">
    <property type="entry name" value="HP_PGM_like"/>
    <property type="match status" value="1"/>
</dbReference>
<feature type="domain" description="PIPK" evidence="6">
    <location>
        <begin position="134"/>
        <end position="441"/>
    </location>
</feature>
<accession>A0AAD5U9Q0</accession>
<dbReference type="SUPFAM" id="SSF56104">
    <property type="entry name" value="SAICAR synthase-like"/>
    <property type="match status" value="1"/>
</dbReference>
<dbReference type="InterPro" id="IPR002498">
    <property type="entry name" value="PInositol-4-P-4/5-kinase_core"/>
</dbReference>
<dbReference type="GO" id="GO:0005524">
    <property type="term" value="F:ATP binding"/>
    <property type="evidence" value="ECO:0007669"/>
    <property type="project" value="UniProtKB-UniRule"/>
</dbReference>
<organism evidence="7 8">
    <name type="scientific">Boothiomyces macroporosus</name>
    <dbReference type="NCBI Taxonomy" id="261099"/>
    <lineage>
        <taxon>Eukaryota</taxon>
        <taxon>Fungi</taxon>
        <taxon>Fungi incertae sedis</taxon>
        <taxon>Chytridiomycota</taxon>
        <taxon>Chytridiomycota incertae sedis</taxon>
        <taxon>Chytridiomycetes</taxon>
        <taxon>Rhizophydiales</taxon>
        <taxon>Terramycetaceae</taxon>
        <taxon>Boothiomyces</taxon>
    </lineage>
</organism>
<dbReference type="InterPro" id="IPR029033">
    <property type="entry name" value="His_PPase_superfam"/>
</dbReference>
<keyword evidence="2" id="KW-0378">Hydrolase</keyword>
<name>A0AAD5U9Q0_9FUNG</name>
<dbReference type="Gene3D" id="3.30.800.10">
    <property type="entry name" value="Phosphatidylinositol Phosphate Kinase II Beta"/>
    <property type="match status" value="1"/>
</dbReference>
<evidence type="ECO:0000256" key="5">
    <source>
        <dbReference type="PROSITE-ProRule" id="PRU00781"/>
    </source>
</evidence>
<keyword evidence="5" id="KW-0418">Kinase</keyword>
<dbReference type="GO" id="GO:0004722">
    <property type="term" value="F:protein serine/threonine phosphatase activity"/>
    <property type="evidence" value="ECO:0007669"/>
    <property type="project" value="TreeGrafter"/>
</dbReference>
<dbReference type="Gene3D" id="3.40.50.1240">
    <property type="entry name" value="Phosphoglycerate mutase-like"/>
    <property type="match status" value="1"/>
</dbReference>
<dbReference type="PANTHER" id="PTHR20935:SF0">
    <property type="entry name" value="SERINE_THREONINE-PROTEIN PHOSPHATASE PGAM5, MITOCHONDRIAL"/>
    <property type="match status" value="1"/>
</dbReference>
<dbReference type="InterPro" id="IPR013078">
    <property type="entry name" value="His_Pase_superF_clade-1"/>
</dbReference>
<comment type="similarity">
    <text evidence="1">Belongs to the phosphoglycerate mutase family. BPG-dependent PGAM subfamily.</text>
</comment>
<evidence type="ECO:0000313" key="7">
    <source>
        <dbReference type="EMBL" id="KAJ3250495.1"/>
    </source>
</evidence>
<sequence length="441" mass="51091">MNRIRYALTTATILTTGHLSQAWNNNWDYMHNPENTQRSKHHIFFVRHGQYVSDHPDLKKYSGEEEFYHNDPLRSLTKLGRDQARYAGDAIVETLKREGLLKGDGTAIRVISSDMLRAQETAAIIHEKVQNAQNKSSRDATLILFKQDSILREGAPCSPQGSDWWPSDAAFYQDGCRIEAAFRKYFHRQEPDRPTIQKDKVKHSVDIIVGHGNVIRYCFLRALQLDPAKWLRLAPYNASITRFSINEEGLVSIRGFELANLKRFLDTYYRHIHHSDWSLLPRFYGLYSLEIFNSEDHLIENLPDSLQLVLMQNWFPIPRLIKFDIKGCTAGRSAVNSVDELLELYRDADRHSSPTKMLQPFKDMDFIILKEHGLLKLDFGKANDFADKLSKDIGLLAMHDFMDYSLLIGIYTVKDTEIVLYDEQLQPTWFYSNDRKTVNGN</sequence>
<reference evidence="7" key="1">
    <citation type="submission" date="2020-05" db="EMBL/GenBank/DDBJ databases">
        <title>Phylogenomic resolution of chytrid fungi.</title>
        <authorList>
            <person name="Stajich J.E."/>
            <person name="Amses K."/>
            <person name="Simmons R."/>
            <person name="Seto K."/>
            <person name="Myers J."/>
            <person name="Bonds A."/>
            <person name="Quandt C.A."/>
            <person name="Barry K."/>
            <person name="Liu P."/>
            <person name="Grigoriev I."/>
            <person name="Longcore J.E."/>
            <person name="James T.Y."/>
        </authorList>
    </citation>
    <scope>NUCLEOTIDE SEQUENCE</scope>
    <source>
        <strain evidence="7">PLAUS21</strain>
    </source>
</reference>
<dbReference type="SUPFAM" id="SSF53254">
    <property type="entry name" value="Phosphoglycerate mutase-like"/>
    <property type="match status" value="1"/>
</dbReference>
<dbReference type="InterPro" id="IPR027483">
    <property type="entry name" value="PInositol-4-P-4/5-kinase_C_sf"/>
</dbReference>
<dbReference type="SMART" id="SM00330">
    <property type="entry name" value="PIPKc"/>
    <property type="match status" value="1"/>
</dbReference>